<dbReference type="KEGG" id="apuu:APUU_80220A"/>
<gene>
    <name evidence="3" type="ORF">APUU_80220A</name>
</gene>
<feature type="region of interest" description="Disordered" evidence="1">
    <location>
        <begin position="113"/>
        <end position="133"/>
    </location>
</feature>
<dbReference type="EMBL" id="AP024450">
    <property type="protein sequence ID" value="BCS29917.1"/>
    <property type="molecule type" value="Genomic_DNA"/>
</dbReference>
<keyword evidence="2" id="KW-0472">Membrane</keyword>
<evidence type="ECO:0000256" key="2">
    <source>
        <dbReference type="SAM" id="Phobius"/>
    </source>
</evidence>
<feature type="region of interest" description="Disordered" evidence="1">
    <location>
        <begin position="54"/>
        <end position="91"/>
    </location>
</feature>
<evidence type="ECO:0000313" key="4">
    <source>
        <dbReference type="Proteomes" id="UP000654913"/>
    </source>
</evidence>
<keyword evidence="2" id="KW-0812">Transmembrane</keyword>
<dbReference type="Proteomes" id="UP000654913">
    <property type="component" value="Chromosome 8"/>
</dbReference>
<dbReference type="RefSeq" id="XP_041562103.1">
    <property type="nucleotide sequence ID" value="XM_041696476.1"/>
</dbReference>
<proteinExistence type="predicted"/>
<feature type="compositionally biased region" description="Polar residues" evidence="1">
    <location>
        <begin position="180"/>
        <end position="213"/>
    </location>
</feature>
<dbReference type="AlphaFoldDB" id="A0A7R7XY71"/>
<keyword evidence="4" id="KW-1185">Reference proteome</keyword>
<dbReference type="OrthoDB" id="4500939at2759"/>
<name>A0A7R7XY71_9EURO</name>
<evidence type="ECO:0000313" key="3">
    <source>
        <dbReference type="EMBL" id="BCS29917.1"/>
    </source>
</evidence>
<reference evidence="3" key="2">
    <citation type="submission" date="2021-02" db="EMBL/GenBank/DDBJ databases">
        <title>Aspergillus puulaauensis MK2 genome sequence.</title>
        <authorList>
            <person name="Futagami T."/>
            <person name="Mori K."/>
            <person name="Kadooka C."/>
            <person name="Tanaka T."/>
        </authorList>
    </citation>
    <scope>NUCLEOTIDE SEQUENCE</scope>
    <source>
        <strain evidence="3">MK2</strain>
    </source>
</reference>
<reference evidence="3" key="1">
    <citation type="submission" date="2021-01" db="EMBL/GenBank/DDBJ databases">
        <authorList>
            <consortium name="Aspergillus puulaauensis MK2 genome sequencing consortium"/>
            <person name="Kazuki M."/>
            <person name="Futagami T."/>
        </authorList>
    </citation>
    <scope>NUCLEOTIDE SEQUENCE</scope>
    <source>
        <strain evidence="3">MK2</strain>
    </source>
</reference>
<feature type="region of interest" description="Disordered" evidence="1">
    <location>
        <begin position="180"/>
        <end position="219"/>
    </location>
</feature>
<feature type="transmembrane region" description="Helical" evidence="2">
    <location>
        <begin position="236"/>
        <end position="255"/>
    </location>
</feature>
<accession>A0A7R7XY71</accession>
<protein>
    <submittedName>
        <fullName evidence="3">Uncharacterized protein</fullName>
    </submittedName>
</protein>
<sequence>MGHIGYEVSARSGNAACAFNGTGYTPSGLKMYIPETALCDNMLPIPPSIDELDNEKAQEANQRQDEHEPEIYASDEASIPSNALAEPRSTIPRQRDIALQNIRRAAMLPSIPLPAPSDVREHNSPICSNPWTRDTRTSDRMTLDIVLVIPTQKIDVASSLSQPSSSAVWATQSTNISSPMVTSEGSDIFPSTVTPTPDTGTYSGTTVKSQSGEGTKRNGSGVLGAVLSNGVEYVNFKTVIVVGIFTLVLWTFVFLQCF</sequence>
<dbReference type="GeneID" id="64979914"/>
<evidence type="ECO:0000256" key="1">
    <source>
        <dbReference type="SAM" id="MobiDB-lite"/>
    </source>
</evidence>
<keyword evidence="2" id="KW-1133">Transmembrane helix</keyword>
<feature type="compositionally biased region" description="Basic and acidic residues" evidence="1">
    <location>
        <begin position="54"/>
        <end position="70"/>
    </location>
</feature>
<organism evidence="3 4">
    <name type="scientific">Aspergillus puulaauensis</name>
    <dbReference type="NCBI Taxonomy" id="1220207"/>
    <lineage>
        <taxon>Eukaryota</taxon>
        <taxon>Fungi</taxon>
        <taxon>Dikarya</taxon>
        <taxon>Ascomycota</taxon>
        <taxon>Pezizomycotina</taxon>
        <taxon>Eurotiomycetes</taxon>
        <taxon>Eurotiomycetidae</taxon>
        <taxon>Eurotiales</taxon>
        <taxon>Aspergillaceae</taxon>
        <taxon>Aspergillus</taxon>
    </lineage>
</organism>